<dbReference type="InterPro" id="IPR014710">
    <property type="entry name" value="RmlC-like_jellyroll"/>
</dbReference>
<dbReference type="RefSeq" id="WP_094020348.1">
    <property type="nucleotide sequence ID" value="NZ_FXYF01000003.1"/>
</dbReference>
<proteinExistence type="predicted"/>
<gene>
    <name evidence="3" type="ORF">MAA8898_01510</name>
</gene>
<feature type="domain" description="Cupin type-2" evidence="2">
    <location>
        <begin position="49"/>
        <end position="116"/>
    </location>
</feature>
<evidence type="ECO:0000313" key="4">
    <source>
        <dbReference type="Proteomes" id="UP000207598"/>
    </source>
</evidence>
<reference evidence="3 4" key="1">
    <citation type="submission" date="2017-05" db="EMBL/GenBank/DDBJ databases">
        <authorList>
            <person name="Song R."/>
            <person name="Chenine A.L."/>
            <person name="Ruprecht R.M."/>
        </authorList>
    </citation>
    <scope>NUCLEOTIDE SEQUENCE [LARGE SCALE GENOMIC DNA]</scope>
    <source>
        <strain evidence="3 4">CECT 8898</strain>
    </source>
</reference>
<dbReference type="Pfam" id="PF07883">
    <property type="entry name" value="Cupin_2"/>
    <property type="match status" value="1"/>
</dbReference>
<accession>A0A238K6B7</accession>
<keyword evidence="1" id="KW-0732">Signal</keyword>
<dbReference type="SUPFAM" id="SSF51182">
    <property type="entry name" value="RmlC-like cupins"/>
    <property type="match status" value="1"/>
</dbReference>
<dbReference type="AlphaFoldDB" id="A0A238K6B7"/>
<name>A0A238K6B7_9RHOB</name>
<dbReference type="Gene3D" id="2.60.120.10">
    <property type="entry name" value="Jelly Rolls"/>
    <property type="match status" value="1"/>
</dbReference>
<evidence type="ECO:0000259" key="2">
    <source>
        <dbReference type="Pfam" id="PF07883"/>
    </source>
</evidence>
<protein>
    <submittedName>
        <fullName evidence="3">Cupin domain protein</fullName>
    </submittedName>
</protein>
<dbReference type="InterPro" id="IPR013096">
    <property type="entry name" value="Cupin_2"/>
</dbReference>
<sequence>MIRFAQALSLCGAVALAAMPAVASDLVVREVLQEEPLTDAPDMTVRITRVTLKPGGVIERHAHAGDEHLVVLTGGKLRIGDGQEITLAEGTVMFHSAGDGHGPYTNLGTADIVVLTTHVVRVYEPFSWPVE</sequence>
<organism evidence="3 4">
    <name type="scientific">Maliponia aquimaris</name>
    <dbReference type="NCBI Taxonomy" id="1673631"/>
    <lineage>
        <taxon>Bacteria</taxon>
        <taxon>Pseudomonadati</taxon>
        <taxon>Pseudomonadota</taxon>
        <taxon>Alphaproteobacteria</taxon>
        <taxon>Rhodobacterales</taxon>
        <taxon>Paracoccaceae</taxon>
        <taxon>Maliponia</taxon>
    </lineage>
</organism>
<dbReference type="InterPro" id="IPR011051">
    <property type="entry name" value="RmlC_Cupin_sf"/>
</dbReference>
<feature type="signal peptide" evidence="1">
    <location>
        <begin position="1"/>
        <end position="23"/>
    </location>
</feature>
<evidence type="ECO:0000313" key="3">
    <source>
        <dbReference type="EMBL" id="SMX38333.1"/>
    </source>
</evidence>
<evidence type="ECO:0000256" key="1">
    <source>
        <dbReference type="SAM" id="SignalP"/>
    </source>
</evidence>
<keyword evidence="4" id="KW-1185">Reference proteome</keyword>
<dbReference type="Proteomes" id="UP000207598">
    <property type="component" value="Unassembled WGS sequence"/>
</dbReference>
<dbReference type="OrthoDB" id="8447070at2"/>
<dbReference type="EMBL" id="FXYF01000003">
    <property type="protein sequence ID" value="SMX38333.1"/>
    <property type="molecule type" value="Genomic_DNA"/>
</dbReference>
<feature type="chain" id="PRO_5012511728" evidence="1">
    <location>
        <begin position="24"/>
        <end position="131"/>
    </location>
</feature>